<comment type="caution">
    <text evidence="1">The sequence shown here is derived from an EMBL/GenBank/DDBJ whole genome shotgun (WGS) entry which is preliminary data.</text>
</comment>
<name>A0ABQ4EN23_9ACTN</name>
<dbReference type="Proteomes" id="UP000621500">
    <property type="component" value="Unassembled WGS sequence"/>
</dbReference>
<protein>
    <recommendedName>
        <fullName evidence="3">SUKH-4 immunity protein of toxin-antitoxin system</fullName>
    </recommendedName>
</protein>
<accession>A0ABQ4EN23</accession>
<keyword evidence="2" id="KW-1185">Reference proteome</keyword>
<dbReference type="InterPro" id="IPR025851">
    <property type="entry name" value="SUKH-4"/>
</dbReference>
<dbReference type="EMBL" id="BONX01000015">
    <property type="protein sequence ID" value="GIG96058.1"/>
    <property type="molecule type" value="Genomic_DNA"/>
</dbReference>
<organism evidence="1 2">
    <name type="scientific">Plantactinospora mayteni</name>
    <dbReference type="NCBI Taxonomy" id="566021"/>
    <lineage>
        <taxon>Bacteria</taxon>
        <taxon>Bacillati</taxon>
        <taxon>Actinomycetota</taxon>
        <taxon>Actinomycetes</taxon>
        <taxon>Micromonosporales</taxon>
        <taxon>Micromonosporaceae</taxon>
        <taxon>Plantactinospora</taxon>
    </lineage>
</organism>
<evidence type="ECO:0008006" key="3">
    <source>
        <dbReference type="Google" id="ProtNLM"/>
    </source>
</evidence>
<proteinExistence type="predicted"/>
<evidence type="ECO:0000313" key="1">
    <source>
        <dbReference type="EMBL" id="GIG96058.1"/>
    </source>
</evidence>
<gene>
    <name evidence="1" type="ORF">Pma05_26310</name>
</gene>
<dbReference type="Pfam" id="PF14435">
    <property type="entry name" value="SUKH-4"/>
    <property type="match status" value="1"/>
</dbReference>
<evidence type="ECO:0000313" key="2">
    <source>
        <dbReference type="Proteomes" id="UP000621500"/>
    </source>
</evidence>
<sequence length="182" mass="20585">MVMRQDMVELYGSEKLVTVSSEDVERLRLRAADAEVLTMVGLPRLSSPFFTTDVQGGPEFLRIIDVTTRDGKEHREVIIGGPPGDPGMRFSVSAYEGFITLAQLEGTRPRGEIVNNNLSEFVEFLYRIELHRTRAADDPARREEQLEELRNTLMKIDPHSFELADDWWSIVLHQLGGGGIGW</sequence>
<reference evidence="1 2" key="1">
    <citation type="submission" date="2021-01" db="EMBL/GenBank/DDBJ databases">
        <title>Whole genome shotgun sequence of Plantactinospora mayteni NBRC 109088.</title>
        <authorList>
            <person name="Komaki H."/>
            <person name="Tamura T."/>
        </authorList>
    </citation>
    <scope>NUCLEOTIDE SEQUENCE [LARGE SCALE GENOMIC DNA]</scope>
    <source>
        <strain evidence="1 2">NBRC 109088</strain>
    </source>
</reference>